<dbReference type="Proteomes" id="UP000030021">
    <property type="component" value="Unassembled WGS sequence"/>
</dbReference>
<dbReference type="STRING" id="215743.ROSMUCSMR3_03252"/>
<reference evidence="2 3" key="1">
    <citation type="submission" date="2013-01" db="EMBL/GenBank/DDBJ databases">
        <authorList>
            <person name="Fiebig A."/>
            <person name="Goeker M."/>
            <person name="Klenk H.-P.P."/>
        </authorList>
    </citation>
    <scope>NUCLEOTIDE SEQUENCE [LARGE SCALE GENOMIC DNA]</scope>
    <source>
        <strain evidence="2 3">DSM 17069</strain>
    </source>
</reference>
<dbReference type="AlphaFoldDB" id="A0A0A0HMD3"/>
<dbReference type="OrthoDB" id="7433551at2"/>
<protein>
    <submittedName>
        <fullName evidence="2">Bacterial SH3 domain protein</fullName>
    </submittedName>
</protein>
<dbReference type="EMBL" id="AONH01000013">
    <property type="protein sequence ID" value="KGM87829.1"/>
    <property type="molecule type" value="Genomic_DNA"/>
</dbReference>
<dbReference type="PATRIC" id="fig|1288298.3.peg.2580"/>
<proteinExistence type="predicted"/>
<sequence>MWRFILVSFAFLGWSFYELSGGSDYRPSANSIQARALLDNQRPVARPLRVNVIELAQDGTPRHDAEVTRTITSLHDLGLNMGEKVVLTLASAEGDVEPAPIAVSLPTARVTTPAAIPDTPEVTKPVQEAVLEVETLAPALDMRQVSGNSVNLRTGPGTGFGRIASLKRGTDVIVLNDPGEGWIKLRVVETGRIGWMAETLLTLAAD</sequence>
<comment type="caution">
    <text evidence="2">The sequence shown here is derived from an EMBL/GenBank/DDBJ whole genome shotgun (WGS) entry which is preliminary data.</text>
</comment>
<gene>
    <name evidence="2" type="ORF">rosmuc_02567</name>
</gene>
<name>A0A0A0HMD3_9RHOB</name>
<evidence type="ECO:0000313" key="3">
    <source>
        <dbReference type="Proteomes" id="UP000030021"/>
    </source>
</evidence>
<organism evidence="2 3">
    <name type="scientific">Roseovarius mucosus DSM 17069</name>
    <dbReference type="NCBI Taxonomy" id="1288298"/>
    <lineage>
        <taxon>Bacteria</taxon>
        <taxon>Pseudomonadati</taxon>
        <taxon>Pseudomonadota</taxon>
        <taxon>Alphaproteobacteria</taxon>
        <taxon>Rhodobacterales</taxon>
        <taxon>Roseobacteraceae</taxon>
        <taxon>Roseovarius</taxon>
    </lineage>
</organism>
<accession>A0A0A0HMD3</accession>
<feature type="domain" description="SH3b" evidence="1">
    <location>
        <begin position="149"/>
        <end position="199"/>
    </location>
</feature>
<dbReference type="HOGENOM" id="CLU_092796_0_0_5"/>
<evidence type="ECO:0000313" key="2">
    <source>
        <dbReference type="EMBL" id="KGM87829.1"/>
    </source>
</evidence>
<dbReference type="RefSeq" id="WP_037273888.1">
    <property type="nucleotide sequence ID" value="NZ_KN293980.1"/>
</dbReference>
<dbReference type="eggNOG" id="COG4991">
    <property type="taxonomic scope" value="Bacteria"/>
</dbReference>
<evidence type="ECO:0000259" key="1">
    <source>
        <dbReference type="Pfam" id="PF08239"/>
    </source>
</evidence>
<dbReference type="Gene3D" id="2.30.30.40">
    <property type="entry name" value="SH3 Domains"/>
    <property type="match status" value="1"/>
</dbReference>
<dbReference type="InterPro" id="IPR003646">
    <property type="entry name" value="SH3-like_bac-type"/>
</dbReference>
<dbReference type="Pfam" id="PF08239">
    <property type="entry name" value="SH3_3"/>
    <property type="match status" value="1"/>
</dbReference>